<dbReference type="EC" id="3.1.6.6" evidence="2"/>
<dbReference type="Proteomes" id="UP000321353">
    <property type="component" value="Chromosome"/>
</dbReference>
<dbReference type="PANTHER" id="PTHR43751:SF1">
    <property type="entry name" value="SULFATASE ATSG-RELATED"/>
    <property type="match status" value="1"/>
</dbReference>
<accession>A0A5B9MKD6</accession>
<feature type="domain" description="Sulfatase N-terminal" evidence="1">
    <location>
        <begin position="38"/>
        <end position="322"/>
    </location>
</feature>
<evidence type="ECO:0000313" key="2">
    <source>
        <dbReference type="EMBL" id="QEG00930.1"/>
    </source>
</evidence>
<dbReference type="InterPro" id="IPR017850">
    <property type="entry name" value="Alkaline_phosphatase_core_sf"/>
</dbReference>
<reference evidence="2 3" key="1">
    <citation type="submission" date="2019-02" db="EMBL/GenBank/DDBJ databases">
        <title>Planctomycetal bacteria perform biofilm scaping via a novel small molecule.</title>
        <authorList>
            <person name="Jeske O."/>
            <person name="Boedeker C."/>
            <person name="Wiegand S."/>
            <person name="Breitling P."/>
            <person name="Kallscheuer N."/>
            <person name="Jogler M."/>
            <person name="Rohde M."/>
            <person name="Petersen J."/>
            <person name="Medema M.H."/>
            <person name="Surup F."/>
            <person name="Jogler C."/>
        </authorList>
    </citation>
    <scope>NUCLEOTIDE SEQUENCE [LARGE SCALE GENOMIC DNA]</scope>
    <source>
        <strain evidence="2 3">Mal15</strain>
    </source>
</reference>
<dbReference type="EMBL" id="CP036264">
    <property type="protein sequence ID" value="QEG00930.1"/>
    <property type="molecule type" value="Genomic_DNA"/>
</dbReference>
<evidence type="ECO:0000259" key="1">
    <source>
        <dbReference type="Pfam" id="PF00884"/>
    </source>
</evidence>
<dbReference type="CDD" id="cd16027">
    <property type="entry name" value="SGSH"/>
    <property type="match status" value="1"/>
</dbReference>
<dbReference type="SUPFAM" id="SSF53649">
    <property type="entry name" value="Alkaline phosphatase-like"/>
    <property type="match status" value="1"/>
</dbReference>
<name>A0A5B9MKD6_9BACT</name>
<dbReference type="Pfam" id="PF00884">
    <property type="entry name" value="Sulfatase"/>
    <property type="match status" value="1"/>
</dbReference>
<proteinExistence type="predicted"/>
<protein>
    <submittedName>
        <fullName evidence="2">Choline-sulfatase</fullName>
        <ecNumber evidence="2">3.1.6.6</ecNumber>
    </submittedName>
</protein>
<keyword evidence="3" id="KW-1185">Reference proteome</keyword>
<keyword evidence="2" id="KW-0378">Hydrolase</keyword>
<dbReference type="AlphaFoldDB" id="A0A5B9MKD6"/>
<dbReference type="RefSeq" id="WP_147870088.1">
    <property type="nucleotide sequence ID" value="NZ_CP036264.1"/>
</dbReference>
<sequence>MNHSRQSLKVRTLVGLVVCVCGWASLQPRSSHAQTQRPNILIAISDDQSYPHASAYGDRAIRTPSFDRVARSGVLFRNAFTPAPGCSPMRAAFLTGREIWQIREAGTHASFFPTDLPVFTEQLAESGYHVGMTGKGWAPGRAVGWPHNPAGKAYSKRKLKSPKGISSNDYAANFDDFLQARSDDQPFCFWFGASEPHRVFGKGLGQQNGIDVDAISVPSFLPDTPEIRSDIADYMYEIQWFDSHLGRMLDRLQRDGQLENTLVIVTSDNGMSFPRAKANVYEYGIHMPLAISWPERIPGGQDNDDLVSLIDVTRTIFAAAGVVPKQSDQMPGINLLPRYASQADKVTTPRTAVYSGRERHSSSRFNTLGYPCRCIRTDTHLYIRNFAPERFPAGAPRKYSHAKYDQQGQLVDAQLGPVDGGYHDIDACPTLDWMIAHKDQPGIARLLDLSVALRPAEELYDIASDPDCMNNLAADPAFGSLRDRLSSMLEDYLRQTGDVRVTDPEQADVWETYPRISGLRWFPQPDWAREHPERVPEQAWLDERRPQP</sequence>
<organism evidence="2 3">
    <name type="scientific">Stieleria maiorica</name>
    <dbReference type="NCBI Taxonomy" id="2795974"/>
    <lineage>
        <taxon>Bacteria</taxon>
        <taxon>Pseudomonadati</taxon>
        <taxon>Planctomycetota</taxon>
        <taxon>Planctomycetia</taxon>
        <taxon>Pirellulales</taxon>
        <taxon>Pirellulaceae</taxon>
        <taxon>Stieleria</taxon>
    </lineage>
</organism>
<gene>
    <name evidence="2" type="primary">betC_21</name>
    <name evidence="2" type="ORF">Mal15_50060</name>
</gene>
<dbReference type="KEGG" id="smam:Mal15_50060"/>
<dbReference type="InterPro" id="IPR052701">
    <property type="entry name" value="GAG_Ulvan_Degrading_Sulfatases"/>
</dbReference>
<dbReference type="Gene3D" id="3.40.720.10">
    <property type="entry name" value="Alkaline Phosphatase, subunit A"/>
    <property type="match status" value="1"/>
</dbReference>
<evidence type="ECO:0000313" key="3">
    <source>
        <dbReference type="Proteomes" id="UP000321353"/>
    </source>
</evidence>
<dbReference type="PANTHER" id="PTHR43751">
    <property type="entry name" value="SULFATASE"/>
    <property type="match status" value="1"/>
</dbReference>
<dbReference type="GO" id="GO:0047753">
    <property type="term" value="F:choline-sulfatase activity"/>
    <property type="evidence" value="ECO:0007669"/>
    <property type="project" value="UniProtKB-EC"/>
</dbReference>
<dbReference type="InterPro" id="IPR000917">
    <property type="entry name" value="Sulfatase_N"/>
</dbReference>